<feature type="compositionally biased region" description="Basic and acidic residues" evidence="1">
    <location>
        <begin position="210"/>
        <end position="221"/>
    </location>
</feature>
<dbReference type="EMBL" id="JAMQYH010000003">
    <property type="protein sequence ID" value="KAJ1692536.1"/>
    <property type="molecule type" value="Genomic_DNA"/>
</dbReference>
<dbReference type="PANTHER" id="PTHR35689:SF1">
    <property type="entry name" value="EARLY ENDOSOME ANTIGEN"/>
    <property type="match status" value="1"/>
</dbReference>
<feature type="region of interest" description="Disordered" evidence="1">
    <location>
        <begin position="210"/>
        <end position="273"/>
    </location>
</feature>
<accession>A0A9Q0CEM8</accession>
<gene>
    <name evidence="2" type="ORF">LUZ63_009234</name>
</gene>
<comment type="caution">
    <text evidence="2">The sequence shown here is derived from an EMBL/GenBank/DDBJ whole genome shotgun (WGS) entry which is preliminary data.</text>
</comment>
<dbReference type="PANTHER" id="PTHR35689">
    <property type="entry name" value="EARLY ENDOSOME ANTIGEN"/>
    <property type="match status" value="1"/>
</dbReference>
<dbReference type="OrthoDB" id="1913731at2759"/>
<dbReference type="Proteomes" id="UP001151287">
    <property type="component" value="Unassembled WGS sequence"/>
</dbReference>
<dbReference type="AlphaFoldDB" id="A0A9Q0CEM8"/>
<sequence length="273" mass="31333">MDMPPETEEYVRESIECSLGLQISAKNMQLKLLASEDFRHRLQSQVFHLEDCLRKATRQIELCKHQSLLKTYFEDCLGKATCKIEIYKSEASMNAKALKKCVEEKEAMSTRFDQLTAHIAKLERECSLYERDLERLMDSLDEAARENEELRARSVDQSQVADLTALIDSLQKDKDNLLVNLSRAEEEVNVLFEENKLLEETNKKLLSLLENERHQRSDRKNSTNASATGKRKSRLTEGSPTGKAIDFSTGTDLTRPPLSPLRQNSPESRMHKK</sequence>
<proteinExistence type="predicted"/>
<evidence type="ECO:0000313" key="3">
    <source>
        <dbReference type="Proteomes" id="UP001151287"/>
    </source>
</evidence>
<organism evidence="2 3">
    <name type="scientific">Rhynchospora breviuscula</name>
    <dbReference type="NCBI Taxonomy" id="2022672"/>
    <lineage>
        <taxon>Eukaryota</taxon>
        <taxon>Viridiplantae</taxon>
        <taxon>Streptophyta</taxon>
        <taxon>Embryophyta</taxon>
        <taxon>Tracheophyta</taxon>
        <taxon>Spermatophyta</taxon>
        <taxon>Magnoliopsida</taxon>
        <taxon>Liliopsida</taxon>
        <taxon>Poales</taxon>
        <taxon>Cyperaceae</taxon>
        <taxon>Cyperoideae</taxon>
        <taxon>Rhynchosporeae</taxon>
        <taxon>Rhynchospora</taxon>
    </lineage>
</organism>
<protein>
    <submittedName>
        <fullName evidence="2">Uncharacterized protein</fullName>
    </submittedName>
</protein>
<keyword evidence="3" id="KW-1185">Reference proteome</keyword>
<reference evidence="2" key="1">
    <citation type="journal article" date="2022" name="Cell">
        <title>Repeat-based holocentromeres influence genome architecture and karyotype evolution.</title>
        <authorList>
            <person name="Hofstatter P.G."/>
            <person name="Thangavel G."/>
            <person name="Lux T."/>
            <person name="Neumann P."/>
            <person name="Vondrak T."/>
            <person name="Novak P."/>
            <person name="Zhang M."/>
            <person name="Costa L."/>
            <person name="Castellani M."/>
            <person name="Scott A."/>
            <person name="Toegelov H."/>
            <person name="Fuchs J."/>
            <person name="Mata-Sucre Y."/>
            <person name="Dias Y."/>
            <person name="Vanzela A.L.L."/>
            <person name="Huettel B."/>
            <person name="Almeida C.C.S."/>
            <person name="Simkova H."/>
            <person name="Souza G."/>
            <person name="Pedrosa-Harand A."/>
            <person name="Macas J."/>
            <person name="Mayer K.F.X."/>
            <person name="Houben A."/>
            <person name="Marques A."/>
        </authorList>
    </citation>
    <scope>NUCLEOTIDE SEQUENCE</scope>
    <source>
        <strain evidence="2">RhyBre1mFocal</strain>
    </source>
</reference>
<evidence type="ECO:0000256" key="1">
    <source>
        <dbReference type="SAM" id="MobiDB-lite"/>
    </source>
</evidence>
<name>A0A9Q0CEM8_9POAL</name>
<evidence type="ECO:0000313" key="2">
    <source>
        <dbReference type="EMBL" id="KAJ1692536.1"/>
    </source>
</evidence>